<dbReference type="InterPro" id="IPR016160">
    <property type="entry name" value="Ald_DH_CS_CYS"/>
</dbReference>
<dbReference type="VEuPathDB" id="FungiDB:PV10_06105"/>
<dbReference type="InterPro" id="IPR029510">
    <property type="entry name" value="Ald_DH_CS_GLU"/>
</dbReference>
<name>A0A438NB82_EXOME</name>
<evidence type="ECO:0000256" key="4">
    <source>
        <dbReference type="ARBA" id="ARBA00049194"/>
    </source>
</evidence>
<sequence length="480" mass="52467">MGSIIIEDFDLENNFFNIINGEKRSSTRSGHGTNPSNLKTLPDVPIASSRDVDDAVAGARSAFAKWSEVPVHERKELLNQFVDALETYTDRFARLLTIEQGKPVSMAQGEIKMGIFRARELSKLELPETLANEDDRRRALLSFVPIGICALIVPWNFPVSLGLQKLASALVTGNTVIFKPSPFTPYCGLKLGELAQRFFPPGVFQVLNGDDGLGPLLTAHCDIDKISFTGSIATGKKVMQSASETLKRVTLELGGNDACIICEDVDIAETAKKIATLSFMNSGQVCIAVKRIYVEQTIYNDFLAAFTKCVKELKIGDGFEDNVSVGPLQNKMQFLKAQTFFSDVRSQNLNVALDGGVDKVASGLYISPMVVDRPPDTSDIVQEEPFAPIVPLLSWKTEDEVISRANNTRTGLGGSVWSKDIPRATKLARRLQTGTTWINEHAALDPRVPFSGIKESGYGAELGIEGLKGFCNMKVVFVPK</sequence>
<evidence type="ECO:0000313" key="9">
    <source>
        <dbReference type="EMBL" id="RVX73022.1"/>
    </source>
</evidence>
<comment type="catalytic activity">
    <reaction evidence="4">
        <text>an aldehyde + NAD(+) + H2O = a carboxylate + NADH + 2 H(+)</text>
        <dbReference type="Rhea" id="RHEA:16185"/>
        <dbReference type="ChEBI" id="CHEBI:15377"/>
        <dbReference type="ChEBI" id="CHEBI:15378"/>
        <dbReference type="ChEBI" id="CHEBI:17478"/>
        <dbReference type="ChEBI" id="CHEBI:29067"/>
        <dbReference type="ChEBI" id="CHEBI:57540"/>
        <dbReference type="ChEBI" id="CHEBI:57945"/>
        <dbReference type="EC" id="1.2.1.3"/>
    </reaction>
</comment>
<comment type="similarity">
    <text evidence="1 6">Belongs to the aldehyde dehydrogenase family.</text>
</comment>
<gene>
    <name evidence="9" type="ORF">B0A52_02148</name>
</gene>
<protein>
    <recommendedName>
        <fullName evidence="3">aldehyde dehydrogenase (NAD(+))</fullName>
        <ecNumber evidence="3">1.2.1.3</ecNumber>
    </recommendedName>
</protein>
<dbReference type="PROSITE" id="PS00070">
    <property type="entry name" value="ALDEHYDE_DEHYDR_CYS"/>
    <property type="match status" value="1"/>
</dbReference>
<dbReference type="InterPro" id="IPR016161">
    <property type="entry name" value="Ald_DH/histidinol_DH"/>
</dbReference>
<feature type="active site" evidence="5">
    <location>
        <position position="252"/>
    </location>
</feature>
<evidence type="ECO:0000313" key="10">
    <source>
        <dbReference type="Proteomes" id="UP000288859"/>
    </source>
</evidence>
<dbReference type="PANTHER" id="PTHR11699">
    <property type="entry name" value="ALDEHYDE DEHYDROGENASE-RELATED"/>
    <property type="match status" value="1"/>
</dbReference>
<comment type="caution">
    <text evidence="9">The sequence shown here is derived from an EMBL/GenBank/DDBJ whole genome shotgun (WGS) entry which is preliminary data.</text>
</comment>
<organism evidence="9 10">
    <name type="scientific">Exophiala mesophila</name>
    <name type="common">Black yeast-like fungus</name>
    <dbReference type="NCBI Taxonomy" id="212818"/>
    <lineage>
        <taxon>Eukaryota</taxon>
        <taxon>Fungi</taxon>
        <taxon>Dikarya</taxon>
        <taxon>Ascomycota</taxon>
        <taxon>Pezizomycotina</taxon>
        <taxon>Eurotiomycetes</taxon>
        <taxon>Chaetothyriomycetidae</taxon>
        <taxon>Chaetothyriales</taxon>
        <taxon>Herpotrichiellaceae</taxon>
        <taxon>Exophiala</taxon>
    </lineage>
</organism>
<dbReference type="InterPro" id="IPR015590">
    <property type="entry name" value="Aldehyde_DH_dom"/>
</dbReference>
<accession>A0A438NB82</accession>
<evidence type="ECO:0000256" key="1">
    <source>
        <dbReference type="ARBA" id="ARBA00009986"/>
    </source>
</evidence>
<dbReference type="GO" id="GO:0004029">
    <property type="term" value="F:aldehyde dehydrogenase (NAD+) activity"/>
    <property type="evidence" value="ECO:0007669"/>
    <property type="project" value="UniProtKB-EC"/>
</dbReference>
<evidence type="ECO:0000256" key="7">
    <source>
        <dbReference type="SAM" id="MobiDB-lite"/>
    </source>
</evidence>
<dbReference type="OrthoDB" id="310895at2759"/>
<evidence type="ECO:0000256" key="6">
    <source>
        <dbReference type="RuleBase" id="RU003345"/>
    </source>
</evidence>
<feature type="region of interest" description="Disordered" evidence="7">
    <location>
        <begin position="22"/>
        <end position="44"/>
    </location>
</feature>
<dbReference type="SUPFAM" id="SSF53720">
    <property type="entry name" value="ALDH-like"/>
    <property type="match status" value="1"/>
</dbReference>
<feature type="domain" description="Aldehyde dehydrogenase" evidence="8">
    <location>
        <begin position="30"/>
        <end position="476"/>
    </location>
</feature>
<dbReference type="InterPro" id="IPR016162">
    <property type="entry name" value="Ald_DH_N"/>
</dbReference>
<keyword evidence="2 6" id="KW-0560">Oxidoreductase</keyword>
<dbReference type="InterPro" id="IPR016163">
    <property type="entry name" value="Ald_DH_C"/>
</dbReference>
<dbReference type="Gene3D" id="3.40.605.10">
    <property type="entry name" value="Aldehyde Dehydrogenase, Chain A, domain 1"/>
    <property type="match status" value="1"/>
</dbReference>
<reference evidence="9 10" key="1">
    <citation type="submission" date="2017-03" db="EMBL/GenBank/DDBJ databases">
        <title>Genomes of endolithic fungi from Antarctica.</title>
        <authorList>
            <person name="Coleine C."/>
            <person name="Masonjones S."/>
            <person name="Stajich J.E."/>
        </authorList>
    </citation>
    <scope>NUCLEOTIDE SEQUENCE [LARGE SCALE GENOMIC DNA]</scope>
    <source>
        <strain evidence="9 10">CCFEE 6314</strain>
    </source>
</reference>
<dbReference type="AlphaFoldDB" id="A0A438NB82"/>
<dbReference type="PROSITE" id="PS00687">
    <property type="entry name" value="ALDEHYDE_DEHYDR_GLU"/>
    <property type="match status" value="1"/>
</dbReference>
<proteinExistence type="inferred from homology"/>
<dbReference type="Pfam" id="PF00171">
    <property type="entry name" value="Aldedh"/>
    <property type="match status" value="1"/>
</dbReference>
<evidence type="ECO:0000256" key="2">
    <source>
        <dbReference type="ARBA" id="ARBA00023002"/>
    </source>
</evidence>
<evidence type="ECO:0000256" key="3">
    <source>
        <dbReference type="ARBA" id="ARBA00024226"/>
    </source>
</evidence>
<dbReference type="FunFam" id="3.40.605.10:FF:000007">
    <property type="entry name" value="NAD/NADP-dependent betaine aldehyde dehydrogenase"/>
    <property type="match status" value="1"/>
</dbReference>
<dbReference type="EC" id="1.2.1.3" evidence="3"/>
<dbReference type="CDD" id="cd07106">
    <property type="entry name" value="ALDH_AldA-AAD23400"/>
    <property type="match status" value="1"/>
</dbReference>
<dbReference type="EMBL" id="NAJM01000009">
    <property type="protein sequence ID" value="RVX73022.1"/>
    <property type="molecule type" value="Genomic_DNA"/>
</dbReference>
<dbReference type="Proteomes" id="UP000288859">
    <property type="component" value="Unassembled WGS sequence"/>
</dbReference>
<evidence type="ECO:0000259" key="8">
    <source>
        <dbReference type="Pfam" id="PF00171"/>
    </source>
</evidence>
<dbReference type="Gene3D" id="3.40.309.10">
    <property type="entry name" value="Aldehyde Dehydrogenase, Chain A, domain 2"/>
    <property type="match status" value="1"/>
</dbReference>
<dbReference type="InterPro" id="IPR044086">
    <property type="entry name" value="LUC3-like"/>
</dbReference>
<evidence type="ECO:0000256" key="5">
    <source>
        <dbReference type="PROSITE-ProRule" id="PRU10007"/>
    </source>
</evidence>
<feature type="compositionally biased region" description="Polar residues" evidence="7">
    <location>
        <begin position="27"/>
        <end position="39"/>
    </location>
</feature>